<accession>A0A9P8PCW5</accession>
<evidence type="ECO:0008006" key="3">
    <source>
        <dbReference type="Google" id="ProtNLM"/>
    </source>
</evidence>
<reference evidence="1" key="2">
    <citation type="submission" date="2021-01" db="EMBL/GenBank/DDBJ databases">
        <authorList>
            <person name="Schikora-Tamarit M.A."/>
        </authorList>
    </citation>
    <scope>NUCLEOTIDE SEQUENCE</scope>
    <source>
        <strain evidence="1">CBS6341</strain>
    </source>
</reference>
<dbReference type="GO" id="GO:0005794">
    <property type="term" value="C:Golgi apparatus"/>
    <property type="evidence" value="ECO:0007669"/>
    <property type="project" value="TreeGrafter"/>
</dbReference>
<gene>
    <name evidence="1" type="ORF">WICMUC_004969</name>
</gene>
<dbReference type="OrthoDB" id="191601at2759"/>
<protein>
    <recommendedName>
        <fullName evidence="3">Transport and Golgi organization protein 2</fullName>
    </recommendedName>
</protein>
<dbReference type="Proteomes" id="UP000769528">
    <property type="component" value="Unassembled WGS sequence"/>
</dbReference>
<evidence type="ECO:0000313" key="1">
    <source>
        <dbReference type="EMBL" id="KAH3669547.1"/>
    </source>
</evidence>
<dbReference type="PANTHER" id="PTHR17985">
    <property type="entry name" value="SER/THR-RICH PROTEIN T10 IN DGCR REGION"/>
    <property type="match status" value="1"/>
</dbReference>
<reference evidence="1" key="1">
    <citation type="journal article" date="2021" name="Open Biol.">
        <title>Shared evolutionary footprints suggest mitochondrial oxidative damage underlies multiple complex I losses in fungi.</title>
        <authorList>
            <person name="Schikora-Tamarit M.A."/>
            <person name="Marcet-Houben M."/>
            <person name="Nosek J."/>
            <person name="Gabaldon T."/>
        </authorList>
    </citation>
    <scope>NUCLEOTIDE SEQUENCE</scope>
    <source>
        <strain evidence="1">CBS6341</strain>
    </source>
</reference>
<keyword evidence="2" id="KW-1185">Reference proteome</keyword>
<dbReference type="PANTHER" id="PTHR17985:SF8">
    <property type="entry name" value="TRANSPORT AND GOLGI ORGANIZATION PROTEIN 2 HOMOLOG"/>
    <property type="match status" value="1"/>
</dbReference>
<sequence>MCILVFSTSSKEYPFILISNRDEFFKRKTQKATIHSYQNQRILSPQDLQRNGTWLAINLDRGKIAVLVNFRERTRILSESINNLSRGILPLEVITSQVNSKNEFIEQLYLKYNHELTDNNYQSSDELLGNIGGFSLFYGDLIQKKFDIISNKNNDDFKIIKDYDSIITHGLSNSSFDQPWPKVKSANYLLKELITANESNLYSKDLFVEKLFDILSTSSTLSSESSYPDSYEEIPKNIFVPPLINDENHIPIQGKYYGTRTQTVILVDNLNRLTYVEKTLHSNDLLFEEPSFEKFELDLNIITN</sequence>
<name>A0A9P8PCW5_9ASCO</name>
<dbReference type="Pfam" id="PF05742">
    <property type="entry name" value="TANGO2"/>
    <property type="match status" value="1"/>
</dbReference>
<comment type="caution">
    <text evidence="1">The sequence shown here is derived from an EMBL/GenBank/DDBJ whole genome shotgun (WGS) entry which is preliminary data.</text>
</comment>
<dbReference type="AlphaFoldDB" id="A0A9P8PCW5"/>
<dbReference type="GO" id="GO:0007030">
    <property type="term" value="P:Golgi organization"/>
    <property type="evidence" value="ECO:0007669"/>
    <property type="project" value="TreeGrafter"/>
</dbReference>
<dbReference type="EMBL" id="JAEUBF010001330">
    <property type="protein sequence ID" value="KAH3669547.1"/>
    <property type="molecule type" value="Genomic_DNA"/>
</dbReference>
<dbReference type="InterPro" id="IPR008551">
    <property type="entry name" value="TANGO2"/>
</dbReference>
<organism evidence="1 2">
    <name type="scientific">Wickerhamomyces mucosus</name>
    <dbReference type="NCBI Taxonomy" id="1378264"/>
    <lineage>
        <taxon>Eukaryota</taxon>
        <taxon>Fungi</taxon>
        <taxon>Dikarya</taxon>
        <taxon>Ascomycota</taxon>
        <taxon>Saccharomycotina</taxon>
        <taxon>Saccharomycetes</taxon>
        <taxon>Phaffomycetales</taxon>
        <taxon>Wickerhamomycetaceae</taxon>
        <taxon>Wickerhamomyces</taxon>
    </lineage>
</organism>
<dbReference type="GO" id="GO:0009306">
    <property type="term" value="P:protein secretion"/>
    <property type="evidence" value="ECO:0007669"/>
    <property type="project" value="TreeGrafter"/>
</dbReference>
<evidence type="ECO:0000313" key="2">
    <source>
        <dbReference type="Proteomes" id="UP000769528"/>
    </source>
</evidence>
<proteinExistence type="predicted"/>